<dbReference type="Proteomes" id="UP000682733">
    <property type="component" value="Unassembled WGS sequence"/>
</dbReference>
<dbReference type="PROSITE" id="PS50012">
    <property type="entry name" value="RCC1_3"/>
    <property type="match status" value="3"/>
</dbReference>
<organism evidence="3 4">
    <name type="scientific">Didymodactylos carnosus</name>
    <dbReference type="NCBI Taxonomy" id="1234261"/>
    <lineage>
        <taxon>Eukaryota</taxon>
        <taxon>Metazoa</taxon>
        <taxon>Spiralia</taxon>
        <taxon>Gnathifera</taxon>
        <taxon>Rotifera</taxon>
        <taxon>Eurotatoria</taxon>
        <taxon>Bdelloidea</taxon>
        <taxon>Philodinida</taxon>
        <taxon>Philodinidae</taxon>
        <taxon>Didymodactylos</taxon>
    </lineage>
</organism>
<dbReference type="InterPro" id="IPR000408">
    <property type="entry name" value="Reg_chr_condens"/>
</dbReference>
<dbReference type="PRINTS" id="PR00633">
    <property type="entry name" value="RCCNDNSATION"/>
</dbReference>
<gene>
    <name evidence="2" type="ORF">OVA965_LOCUS34663</name>
    <name evidence="3" type="ORF">TMI583_LOCUS35595</name>
</gene>
<evidence type="ECO:0000256" key="1">
    <source>
        <dbReference type="PROSITE-ProRule" id="PRU00235"/>
    </source>
</evidence>
<dbReference type="PANTHER" id="PTHR46849">
    <property type="entry name" value="RCC1 DOMAIN-CONTAINING PROTEIN 1"/>
    <property type="match status" value="1"/>
</dbReference>
<sequence length="336" mass="37684">MSKSKSYFLQYANRYEIDIDIDNNFDTIQTTYSRLVHYSPKTSLLSFYDILSLFVSTTPPQFPRLFQIACSSQLFLALTTTMDLIFYAYYAHDKTAILIEQVSTDDEKSVVIHKIPNMDSSRDETEFYQLCSLDDGTIYFSQNCQLFSSSGVNDPLAILPCSIIKMSASKEHVLLLLSNGDVYSLGLGLHGALGHGDLEQQTKPVKIERLQHVIDIACGGWHSLAVLNDHSTFTWGWNCDGQLGIISDENDDNDDVKGVYVEPTLLDLDCDSVYAGSRHSVFLSNGELYSCGLNKYGQLGFDDDSSFEPKQIVLDNNKMISCVYCSTWTTLITCLE</sequence>
<dbReference type="Proteomes" id="UP000677228">
    <property type="component" value="Unassembled WGS sequence"/>
</dbReference>
<dbReference type="InterPro" id="IPR009091">
    <property type="entry name" value="RCC1/BLIP-II"/>
</dbReference>
<name>A0A8S2ST08_9BILA</name>
<reference evidence="3" key="1">
    <citation type="submission" date="2021-02" db="EMBL/GenBank/DDBJ databases">
        <authorList>
            <person name="Nowell W R."/>
        </authorList>
    </citation>
    <scope>NUCLEOTIDE SEQUENCE</scope>
</reference>
<dbReference type="PANTHER" id="PTHR46849:SF1">
    <property type="entry name" value="RCC1 DOMAIN-CONTAINING PROTEIN 1"/>
    <property type="match status" value="1"/>
</dbReference>
<proteinExistence type="predicted"/>
<feature type="repeat" description="RCC1" evidence="1">
    <location>
        <begin position="180"/>
        <end position="229"/>
    </location>
</feature>
<dbReference type="EMBL" id="CAJNOK010029369">
    <property type="protein sequence ID" value="CAF1446880.1"/>
    <property type="molecule type" value="Genomic_DNA"/>
</dbReference>
<dbReference type="PROSITE" id="PS00626">
    <property type="entry name" value="RCC1_2"/>
    <property type="match status" value="1"/>
</dbReference>
<evidence type="ECO:0000313" key="4">
    <source>
        <dbReference type="Proteomes" id="UP000682733"/>
    </source>
</evidence>
<dbReference type="SUPFAM" id="SSF50985">
    <property type="entry name" value="RCC1/BLIP-II"/>
    <property type="match status" value="1"/>
</dbReference>
<protein>
    <recommendedName>
        <fullName evidence="5">Regulator of chromosome condensation</fullName>
    </recommendedName>
</protein>
<feature type="repeat" description="RCC1" evidence="1">
    <location>
        <begin position="286"/>
        <end position="336"/>
    </location>
</feature>
<dbReference type="EMBL" id="CAJOBA010051194">
    <property type="protein sequence ID" value="CAF4242162.1"/>
    <property type="molecule type" value="Genomic_DNA"/>
</dbReference>
<dbReference type="InterPro" id="IPR052830">
    <property type="entry name" value="RCC1_domain-containing"/>
</dbReference>
<feature type="repeat" description="RCC1" evidence="1">
    <location>
        <begin position="230"/>
        <end position="286"/>
    </location>
</feature>
<comment type="caution">
    <text evidence="3">The sequence shown here is derived from an EMBL/GenBank/DDBJ whole genome shotgun (WGS) entry which is preliminary data.</text>
</comment>
<accession>A0A8S2ST08</accession>
<dbReference type="Gene3D" id="2.130.10.30">
    <property type="entry name" value="Regulator of chromosome condensation 1/beta-lactamase-inhibitor protein II"/>
    <property type="match status" value="1"/>
</dbReference>
<evidence type="ECO:0000313" key="2">
    <source>
        <dbReference type="EMBL" id="CAF1446880.1"/>
    </source>
</evidence>
<evidence type="ECO:0008006" key="5">
    <source>
        <dbReference type="Google" id="ProtNLM"/>
    </source>
</evidence>
<dbReference type="AlphaFoldDB" id="A0A8S2ST08"/>
<dbReference type="Pfam" id="PF00415">
    <property type="entry name" value="RCC1"/>
    <property type="match status" value="3"/>
</dbReference>
<evidence type="ECO:0000313" key="3">
    <source>
        <dbReference type="EMBL" id="CAF4242162.1"/>
    </source>
</evidence>